<dbReference type="SUPFAM" id="SSF49299">
    <property type="entry name" value="PKD domain"/>
    <property type="match status" value="1"/>
</dbReference>
<dbReference type="InterPro" id="IPR013783">
    <property type="entry name" value="Ig-like_fold"/>
</dbReference>
<evidence type="ECO:0000313" key="4">
    <source>
        <dbReference type="Proteomes" id="UP000243525"/>
    </source>
</evidence>
<protein>
    <submittedName>
        <fullName evidence="3">Putative secreted protein (Por secretion system target)</fullName>
    </submittedName>
</protein>
<dbReference type="EMBL" id="QAAD01000007">
    <property type="protein sequence ID" value="PTN08794.1"/>
    <property type="molecule type" value="Genomic_DNA"/>
</dbReference>
<dbReference type="Proteomes" id="UP000243525">
    <property type="component" value="Unassembled WGS sequence"/>
</dbReference>
<dbReference type="AlphaFoldDB" id="A0A2T5C283"/>
<keyword evidence="4" id="KW-1185">Reference proteome</keyword>
<evidence type="ECO:0000313" key="3">
    <source>
        <dbReference type="EMBL" id="PTN08794.1"/>
    </source>
</evidence>
<dbReference type="NCBIfam" id="TIGR04183">
    <property type="entry name" value="Por_Secre_tail"/>
    <property type="match status" value="1"/>
</dbReference>
<dbReference type="Pfam" id="PF18962">
    <property type="entry name" value="Por_Secre_tail"/>
    <property type="match status" value="1"/>
</dbReference>
<dbReference type="PROSITE" id="PS50093">
    <property type="entry name" value="PKD"/>
    <property type="match status" value="1"/>
</dbReference>
<comment type="caution">
    <text evidence="3">The sequence shown here is derived from an EMBL/GenBank/DDBJ whole genome shotgun (WGS) entry which is preliminary data.</text>
</comment>
<evidence type="ECO:0000256" key="1">
    <source>
        <dbReference type="SAM" id="SignalP"/>
    </source>
</evidence>
<feature type="domain" description="PKD" evidence="2">
    <location>
        <begin position="435"/>
        <end position="520"/>
    </location>
</feature>
<sequence>MLMWGLLLSAGFAFAQVADGSMPASFSGTLKTATIIPVGKLQPVDAARLQAIDEQEGVNNRYGVLQTMNINLCEKALRSQVGTMNVWRYRLSGSGVYALGLNFSIFDIPEGAALYVYSADGKLIRGGFTSRNSKPNGGLTLADFPDDELIIEYNEPVDAAFHGGVILGSVSSAYVELSTKASNRIQINCVEGEDWQAHKRAVCLITFNDGQNSYYCTGFLVNNVNEDGTPFFLTARHCISSAAEASTLVAYFNYENSSCTADDASREQTVSGASLLASGSASDFTLVRLDEEIPQEYEPFFAGWDASDNNPQSGTCIHHPNGAPKSLAQDNDEVFSNDTPIIWEQNEGISEVDSHWEVFYDVGSDENGSSGAPLFDHNKRVVGQLHGGDNSTSLFGKFSWSWDRRAGASSQLKYWLDPDNTGVVQMDGFDSTAKPIAAFSPNDSILCLSEILMLNDQTKYAPQSWEWSISPATYSYVNGTDEHSQNPQVLFTAEGSYTISLITANDNGTDQLTRDAAVSVFAQLPVALAGLPDEMTICGRELDNYEFWAEGASDFSFEITAAEKFTTSVQGQLLTVGLTDEARQEGSFDTYVKVTGTQGACSSADSVLIHVIIPANDNIAQAIGLNLGYNGLFSNDCASIQDREPGPGTAEDPENSVWFYFEGPSSEQLTVQVDGIDSEIAVYRAATPVYLLSGSEASYLRVASASGSGLAVMPDLDLVAGGKYWLQVDGINGDEGEMSIQLLSNTIEVYPNPSTGIFHLTVASVLDGDAEMAVYNSKGQQVYAGNGLFNQQANTVDFDLSGNPAGLYYFRAMINGALMTKILVLVK</sequence>
<dbReference type="PANTHER" id="PTHR36234:SF5">
    <property type="entry name" value="LYSYL ENDOPEPTIDASE"/>
    <property type="match status" value="1"/>
</dbReference>
<feature type="signal peptide" evidence="1">
    <location>
        <begin position="1"/>
        <end position="15"/>
    </location>
</feature>
<feature type="chain" id="PRO_5015486721" evidence="1">
    <location>
        <begin position="16"/>
        <end position="827"/>
    </location>
</feature>
<gene>
    <name evidence="3" type="ORF">C8N47_107154</name>
</gene>
<dbReference type="Pfam" id="PF13365">
    <property type="entry name" value="Trypsin_2"/>
    <property type="match status" value="1"/>
</dbReference>
<keyword evidence="1" id="KW-0732">Signal</keyword>
<dbReference type="InterPro" id="IPR043504">
    <property type="entry name" value="Peptidase_S1_PA_chymotrypsin"/>
</dbReference>
<reference evidence="3 4" key="1">
    <citation type="submission" date="2018-04" db="EMBL/GenBank/DDBJ databases">
        <title>Genomic Encyclopedia of Archaeal and Bacterial Type Strains, Phase II (KMG-II): from individual species to whole genera.</title>
        <authorList>
            <person name="Goeker M."/>
        </authorList>
    </citation>
    <scope>NUCLEOTIDE SEQUENCE [LARGE SCALE GENOMIC DNA]</scope>
    <source>
        <strain evidence="3 4">DSM 28823</strain>
    </source>
</reference>
<dbReference type="InterPro" id="IPR035986">
    <property type="entry name" value="PKD_dom_sf"/>
</dbReference>
<dbReference type="SUPFAM" id="SSF50494">
    <property type="entry name" value="Trypsin-like serine proteases"/>
    <property type="match status" value="1"/>
</dbReference>
<organism evidence="3 4">
    <name type="scientific">Mangrovibacterium marinum</name>
    <dbReference type="NCBI Taxonomy" id="1639118"/>
    <lineage>
        <taxon>Bacteria</taxon>
        <taxon>Pseudomonadati</taxon>
        <taxon>Bacteroidota</taxon>
        <taxon>Bacteroidia</taxon>
        <taxon>Marinilabiliales</taxon>
        <taxon>Prolixibacteraceae</taxon>
        <taxon>Mangrovibacterium</taxon>
    </lineage>
</organism>
<accession>A0A2T5C283</accession>
<name>A0A2T5C283_9BACT</name>
<dbReference type="InterPro" id="IPR009003">
    <property type="entry name" value="Peptidase_S1_PA"/>
</dbReference>
<dbReference type="Gene3D" id="2.40.10.10">
    <property type="entry name" value="Trypsin-like serine proteases"/>
    <property type="match status" value="2"/>
</dbReference>
<dbReference type="Gene3D" id="2.60.40.10">
    <property type="entry name" value="Immunoglobulins"/>
    <property type="match status" value="1"/>
</dbReference>
<dbReference type="InterPro" id="IPR026444">
    <property type="entry name" value="Secre_tail"/>
</dbReference>
<evidence type="ECO:0000259" key="2">
    <source>
        <dbReference type="PROSITE" id="PS50093"/>
    </source>
</evidence>
<dbReference type="InterPro" id="IPR000601">
    <property type="entry name" value="PKD_dom"/>
</dbReference>
<proteinExistence type="predicted"/>
<dbReference type="PANTHER" id="PTHR36234">
    <property type="entry name" value="LYSYL ENDOPEPTIDASE"/>
    <property type="match status" value="1"/>
</dbReference>